<evidence type="ECO:0000313" key="2">
    <source>
        <dbReference type="Proteomes" id="UP000789405"/>
    </source>
</evidence>
<protein>
    <submittedName>
        <fullName evidence="1">18194_t:CDS:1</fullName>
    </submittedName>
</protein>
<name>A0A9N9KCF6_9GLOM</name>
<feature type="non-terminal residue" evidence="1">
    <location>
        <position position="177"/>
    </location>
</feature>
<feature type="non-terminal residue" evidence="1">
    <location>
        <position position="1"/>
    </location>
</feature>
<evidence type="ECO:0000313" key="1">
    <source>
        <dbReference type="EMBL" id="CAG8823032.1"/>
    </source>
</evidence>
<comment type="caution">
    <text evidence="1">The sequence shown here is derived from an EMBL/GenBank/DDBJ whole genome shotgun (WGS) entry which is preliminary data.</text>
</comment>
<dbReference type="AlphaFoldDB" id="A0A9N9KCF6"/>
<dbReference type="Proteomes" id="UP000789405">
    <property type="component" value="Unassembled WGS sequence"/>
</dbReference>
<accession>A0A9N9KCF6</accession>
<reference evidence="1" key="1">
    <citation type="submission" date="2021-06" db="EMBL/GenBank/DDBJ databases">
        <authorList>
            <person name="Kallberg Y."/>
            <person name="Tangrot J."/>
            <person name="Rosling A."/>
        </authorList>
    </citation>
    <scope>NUCLEOTIDE SEQUENCE</scope>
    <source>
        <strain evidence="1">MA453B</strain>
    </source>
</reference>
<proteinExistence type="predicted"/>
<gene>
    <name evidence="1" type="ORF">DERYTH_LOCUS27416</name>
</gene>
<sequence>QDLQTSSTNKLALIPQKVKVSEDKRKLNWILVNNKKNEPDIQSVVSKSKEEFHTEKWLVNKEEKGLRKQNSNWVFDMTQSSLKGIRKNNIDTEITSRREIDKNSYILEHASLADIVYIDKLERDYIKKQGFSEYCNRLLLDQLDRNIETDQKTLMFYIDSSLLKETRNGRAVYKQGL</sequence>
<organism evidence="1 2">
    <name type="scientific">Dentiscutata erythropus</name>
    <dbReference type="NCBI Taxonomy" id="1348616"/>
    <lineage>
        <taxon>Eukaryota</taxon>
        <taxon>Fungi</taxon>
        <taxon>Fungi incertae sedis</taxon>
        <taxon>Mucoromycota</taxon>
        <taxon>Glomeromycotina</taxon>
        <taxon>Glomeromycetes</taxon>
        <taxon>Diversisporales</taxon>
        <taxon>Gigasporaceae</taxon>
        <taxon>Dentiscutata</taxon>
    </lineage>
</organism>
<dbReference type="EMBL" id="CAJVPY010062908">
    <property type="protein sequence ID" value="CAG8823032.1"/>
    <property type="molecule type" value="Genomic_DNA"/>
</dbReference>
<keyword evidence="2" id="KW-1185">Reference proteome</keyword>